<comment type="subcellular location">
    <subcellularLocation>
        <location evidence="6">Golgi apparatus membrane</location>
        <topology evidence="6">Multi-pass membrane protein</topology>
    </subcellularLocation>
    <subcellularLocation>
        <location evidence="1">Membrane</location>
        <topology evidence="1">Multi-pass membrane protein</topology>
    </subcellularLocation>
</comment>
<dbReference type="OMA" id="MFQINFY"/>
<evidence type="ECO:0000256" key="5">
    <source>
        <dbReference type="ARBA" id="ARBA00023136"/>
    </source>
</evidence>
<dbReference type="GO" id="GO:0031267">
    <property type="term" value="F:small GTPase binding"/>
    <property type="evidence" value="ECO:0007669"/>
    <property type="project" value="InterPro"/>
</dbReference>
<proteinExistence type="evidence at transcript level"/>
<dbReference type="InterPro" id="IPR039765">
    <property type="entry name" value="Yip5/YIPF1/YIPF2"/>
</dbReference>
<keyword evidence="5 6" id="KW-0472">Membrane</keyword>
<dbReference type="EMBL" id="EF677533">
    <property type="protein sequence ID" value="ABR17353.1"/>
    <property type="molecule type" value="mRNA"/>
</dbReference>
<evidence type="ECO:0000256" key="3">
    <source>
        <dbReference type="ARBA" id="ARBA00022692"/>
    </source>
</evidence>
<dbReference type="AlphaFoldDB" id="B8LNX3"/>
<feature type="transmembrane region" description="Helical" evidence="6">
    <location>
        <begin position="222"/>
        <end position="241"/>
    </location>
</feature>
<feature type="transmembrane region" description="Helical" evidence="6">
    <location>
        <begin position="198"/>
        <end position="216"/>
    </location>
</feature>
<evidence type="ECO:0000256" key="1">
    <source>
        <dbReference type="ARBA" id="ARBA00004141"/>
    </source>
</evidence>
<keyword evidence="4 6" id="KW-1133">Transmembrane helix</keyword>
<dbReference type="GO" id="GO:0000139">
    <property type="term" value="C:Golgi membrane"/>
    <property type="evidence" value="ECO:0007669"/>
    <property type="project" value="UniProtKB-SubCell"/>
</dbReference>
<evidence type="ECO:0000256" key="7">
    <source>
        <dbReference type="SAM" id="MobiDB-lite"/>
    </source>
</evidence>
<evidence type="ECO:0000256" key="2">
    <source>
        <dbReference type="ARBA" id="ARBA00010596"/>
    </source>
</evidence>
<dbReference type="PANTHER" id="PTHR12822:SF5">
    <property type="entry name" value="PROTEIN YIP"/>
    <property type="match status" value="1"/>
</dbReference>
<accession>B8LNX3</accession>
<feature type="region of interest" description="Disordered" evidence="7">
    <location>
        <begin position="40"/>
        <end position="69"/>
    </location>
</feature>
<feature type="transmembrane region" description="Helical" evidence="6">
    <location>
        <begin position="253"/>
        <end position="271"/>
    </location>
</feature>
<keyword evidence="3 6" id="KW-0812">Transmembrane</keyword>
<dbReference type="PANTHER" id="PTHR12822">
    <property type="entry name" value="PROTEIN YIPF"/>
    <property type="match status" value="1"/>
</dbReference>
<evidence type="ECO:0000259" key="8">
    <source>
        <dbReference type="Pfam" id="PF04893"/>
    </source>
</evidence>
<name>B8LNX3_PICSI</name>
<evidence type="ECO:0000256" key="4">
    <source>
        <dbReference type="ARBA" id="ARBA00022989"/>
    </source>
</evidence>
<sequence>MSGGYTSLPTSNLLGSVSAAVDTYHKASQFEEENLQIFPPSNAQDGTWGYRPPTDGYDPYAQPGAEDEGVEQSQSGWKGLFSIATYRPYFDIDTSDVIDRAMCTLYPHRGDFCEKVQHNPDMYGPLWISTTLVFAVTALGNYASYLSFIQSEHKPDWYYDINYMSWAACLIYGYICLVPLGFYFILRYLGISTPLVQLWCLYGYSLFLFIPASILLIFPTEFLRWTVIALAGLAAASFVALNMRSCMNGSDKWMTAGISAFLMQICLALVIKLCFFV</sequence>
<protein>
    <recommendedName>
        <fullName evidence="6">Protein YIP</fullName>
    </recommendedName>
</protein>
<comment type="similarity">
    <text evidence="2 6">Belongs to the YIP1 family.</text>
</comment>
<dbReference type="InterPro" id="IPR006977">
    <property type="entry name" value="Yip1_dom"/>
</dbReference>
<dbReference type="GO" id="GO:0016192">
    <property type="term" value="P:vesicle-mediated transport"/>
    <property type="evidence" value="ECO:0007669"/>
    <property type="project" value="InterPro"/>
</dbReference>
<evidence type="ECO:0000313" key="9">
    <source>
        <dbReference type="EMBL" id="ABR17353.1"/>
    </source>
</evidence>
<feature type="transmembrane region" description="Helical" evidence="6">
    <location>
        <begin position="124"/>
        <end position="143"/>
    </location>
</feature>
<reference evidence="9" key="1">
    <citation type="submission" date="2007-06" db="EMBL/GenBank/DDBJ databases">
        <title>Full length cDNA sequences from Sitka Spruce (Picea sitchensis).</title>
        <authorList>
            <person name="Ralph S.G."/>
            <person name="Chun H.E."/>
            <person name="Liao N."/>
            <person name="Ali J."/>
            <person name="Reid K."/>
            <person name="Kolosova N."/>
            <person name="Cooper N."/>
            <person name="Cullis C."/>
            <person name="Jancsik S."/>
            <person name="Moore R."/>
            <person name="Mayo M."/>
            <person name="Wagner S."/>
            <person name="Holt R.A."/>
            <person name="Jones S.J.M."/>
            <person name="Marra M.A."/>
            <person name="Ritland C.E."/>
            <person name="Ritland K."/>
            <person name="Bohlmann J."/>
        </authorList>
    </citation>
    <scope>NUCLEOTIDE SEQUENCE</scope>
    <source>
        <tissue evidence="9">Green portion of the leader tissue</tissue>
    </source>
</reference>
<feature type="transmembrane region" description="Helical" evidence="6">
    <location>
        <begin position="163"/>
        <end position="186"/>
    </location>
</feature>
<evidence type="ECO:0000256" key="6">
    <source>
        <dbReference type="RuleBase" id="RU361264"/>
    </source>
</evidence>
<feature type="domain" description="Yip1" evidence="8">
    <location>
        <begin position="106"/>
        <end position="271"/>
    </location>
</feature>
<dbReference type="Pfam" id="PF04893">
    <property type="entry name" value="Yip1"/>
    <property type="match status" value="1"/>
</dbReference>
<organism evidence="9">
    <name type="scientific">Picea sitchensis</name>
    <name type="common">Sitka spruce</name>
    <name type="synonym">Pinus sitchensis</name>
    <dbReference type="NCBI Taxonomy" id="3332"/>
    <lineage>
        <taxon>Eukaryota</taxon>
        <taxon>Viridiplantae</taxon>
        <taxon>Streptophyta</taxon>
        <taxon>Embryophyta</taxon>
        <taxon>Tracheophyta</taxon>
        <taxon>Spermatophyta</taxon>
        <taxon>Pinopsida</taxon>
        <taxon>Pinidae</taxon>
        <taxon>Conifers I</taxon>
        <taxon>Pinales</taxon>
        <taxon>Pinaceae</taxon>
        <taxon>Picea</taxon>
    </lineage>
</organism>